<dbReference type="FunFam" id="3.40.190.10:FF:000005">
    <property type="entry name" value="Porphobilinogen deaminase"/>
    <property type="match status" value="1"/>
</dbReference>
<feature type="compositionally biased region" description="Low complexity" evidence="11">
    <location>
        <begin position="22"/>
        <end position="43"/>
    </location>
</feature>
<dbReference type="PRINTS" id="PR00151">
    <property type="entry name" value="PORPHBDMNASE"/>
</dbReference>
<dbReference type="PROSITE" id="PS00533">
    <property type="entry name" value="PORPHOBILINOGEN_DEAM"/>
    <property type="match status" value="1"/>
</dbReference>
<evidence type="ECO:0000259" key="12">
    <source>
        <dbReference type="Pfam" id="PF01379"/>
    </source>
</evidence>
<evidence type="ECO:0000256" key="1">
    <source>
        <dbReference type="ARBA" id="ARBA00001916"/>
    </source>
</evidence>
<feature type="domain" description="Porphobilinogen deaminase C-terminal" evidence="13">
    <location>
        <begin position="312"/>
        <end position="388"/>
    </location>
</feature>
<dbReference type="Pfam" id="PF01379">
    <property type="entry name" value="Porphobil_deam"/>
    <property type="match status" value="1"/>
</dbReference>
<comment type="caution">
    <text evidence="14">The sequence shown here is derived from an EMBL/GenBank/DDBJ whole genome shotgun (WGS) entry which is preliminary data.</text>
</comment>
<comment type="cofactor">
    <cofactor evidence="1">
        <name>dipyrromethane</name>
        <dbReference type="ChEBI" id="CHEBI:60342"/>
    </cofactor>
</comment>
<name>A0A1V2L578_CYBFA</name>
<dbReference type="VEuPathDB" id="FungiDB:BON22_3275"/>
<dbReference type="FunFam" id="3.30.160.40:FF:000002">
    <property type="entry name" value="Porphobilinogen deaminase"/>
    <property type="match status" value="1"/>
</dbReference>
<dbReference type="Gene3D" id="3.30.160.40">
    <property type="entry name" value="Porphobilinogen deaminase, C-terminal domain"/>
    <property type="match status" value="1"/>
</dbReference>
<evidence type="ECO:0000256" key="7">
    <source>
        <dbReference type="ARBA" id="ARBA00023133"/>
    </source>
</evidence>
<dbReference type="PANTHER" id="PTHR11557:SF0">
    <property type="entry name" value="PORPHOBILINOGEN DEAMINASE"/>
    <property type="match status" value="1"/>
</dbReference>
<dbReference type="OMA" id="NAHEWAG"/>
<reference evidence="15" key="1">
    <citation type="journal article" date="2017" name="Genome Announc.">
        <title>Genome sequences of Cyberlindnera fabianii 65, Pichia kudriavzevii 129, and Saccharomyces cerevisiae 131 isolated from fermented masau fruits in Zimbabwe.</title>
        <authorList>
            <person name="van Rijswijck I.M.H."/>
            <person name="Derks M.F.L."/>
            <person name="Abee T."/>
            <person name="de Ridder D."/>
            <person name="Smid E.J."/>
        </authorList>
    </citation>
    <scope>NUCLEOTIDE SEQUENCE [LARGE SCALE GENOMIC DNA]</scope>
    <source>
        <strain evidence="15">65</strain>
    </source>
</reference>
<comment type="pathway">
    <text evidence="2">Porphyrin-containing compound metabolism; protoporphyrin-IX biosynthesis; coproporphyrinogen-III from 5-aminolevulinate: step 2/4.</text>
</comment>
<evidence type="ECO:0000313" key="14">
    <source>
        <dbReference type="EMBL" id="ONH66900.1"/>
    </source>
</evidence>
<keyword evidence="7" id="KW-0350">Heme biosynthesis</keyword>
<feature type="compositionally biased region" description="Polar residues" evidence="11">
    <location>
        <begin position="10"/>
        <end position="21"/>
    </location>
</feature>
<evidence type="ECO:0000256" key="3">
    <source>
        <dbReference type="ARBA" id="ARBA00005638"/>
    </source>
</evidence>
<feature type="domain" description="Porphobilinogen deaminase N-terminal" evidence="12">
    <location>
        <begin position="82"/>
        <end position="298"/>
    </location>
</feature>
<evidence type="ECO:0000259" key="13">
    <source>
        <dbReference type="Pfam" id="PF03900"/>
    </source>
</evidence>
<dbReference type="PANTHER" id="PTHR11557">
    <property type="entry name" value="PORPHOBILINOGEN DEAMINASE"/>
    <property type="match status" value="1"/>
</dbReference>
<sequence length="409" mass="44844">MLSSPLHLDPSSQLQQLHGPQTSLKKMSLSSTPKSTSSNNTNSSVIFDDEVSELDIQRANAVSADNLALAARLNMPYIPDQIFIGGRKSLLAVAQSQIIKGLIKKTFTNMACPILALTTLGDHVQNKPLYSFGGKALWTKELEILLLQDLGEYHKLDLVVHSLKDMPTNLPEEFELGCIVEREDPSDAVVMSKNSPYTCLEELPAGSVVGTSSVRRSAQLKRNLPHLVFESVRGNLQTRIRKLDDPETPFACIILATAGLVRVGLEHRITQRLDSKLMYHAVGQGALGIEIRKGDAIMQSILSTIENKNATVCCYAERALMRTLEGGCSVPIGVWTTFDETTGILNLKGMVVSVDGQKCIEDEITVHIGDDYKADADLAGQNLADQMKEKGAKEILDEIDFNKINEKDE</sequence>
<dbReference type="EMBL" id="MPUK01000005">
    <property type="protein sequence ID" value="ONH66900.1"/>
    <property type="molecule type" value="Genomic_DNA"/>
</dbReference>
<dbReference type="GO" id="GO:0005737">
    <property type="term" value="C:cytoplasm"/>
    <property type="evidence" value="ECO:0007669"/>
    <property type="project" value="TreeGrafter"/>
</dbReference>
<comment type="similarity">
    <text evidence="3">Belongs to the HMBS family.</text>
</comment>
<evidence type="ECO:0000256" key="8">
    <source>
        <dbReference type="ARBA" id="ARBA00023244"/>
    </source>
</evidence>
<dbReference type="SUPFAM" id="SSF54782">
    <property type="entry name" value="Porphobilinogen deaminase (hydroxymethylbilane synthase), C-terminal domain"/>
    <property type="match status" value="1"/>
</dbReference>
<keyword evidence="15" id="KW-1185">Reference proteome</keyword>
<evidence type="ECO:0000256" key="10">
    <source>
        <dbReference type="ARBA" id="ARBA00033064"/>
    </source>
</evidence>
<dbReference type="InterPro" id="IPR022418">
    <property type="entry name" value="Porphobilinogen_deaminase_C"/>
</dbReference>
<keyword evidence="8" id="KW-0627">Porphyrin biosynthesis</keyword>
<dbReference type="InterPro" id="IPR000860">
    <property type="entry name" value="HemC"/>
</dbReference>
<dbReference type="InterPro" id="IPR036803">
    <property type="entry name" value="Porphobilinogen_deaminase_C_sf"/>
</dbReference>
<proteinExistence type="inferred from homology"/>
<protein>
    <recommendedName>
        <fullName evidence="5">Porphobilinogen deaminase</fullName>
        <ecNumber evidence="4">2.5.1.61</ecNumber>
    </recommendedName>
    <alternativeName>
        <fullName evidence="10">Hydroxymethylbilane synthase</fullName>
    </alternativeName>
    <alternativeName>
        <fullName evidence="9">Pre-uroporphyrinogen synthase</fullName>
    </alternativeName>
</protein>
<dbReference type="Gene3D" id="3.40.190.10">
    <property type="entry name" value="Periplasmic binding protein-like II"/>
    <property type="match status" value="2"/>
</dbReference>
<dbReference type="SUPFAM" id="SSF53850">
    <property type="entry name" value="Periplasmic binding protein-like II"/>
    <property type="match status" value="1"/>
</dbReference>
<dbReference type="Pfam" id="PF03900">
    <property type="entry name" value="Porphobil_deamC"/>
    <property type="match status" value="1"/>
</dbReference>
<dbReference type="GO" id="GO:0006782">
    <property type="term" value="P:protoporphyrinogen IX biosynthetic process"/>
    <property type="evidence" value="ECO:0007669"/>
    <property type="project" value="UniProtKB-UniPathway"/>
</dbReference>
<dbReference type="EC" id="2.5.1.61" evidence="4"/>
<evidence type="ECO:0000256" key="9">
    <source>
        <dbReference type="ARBA" id="ARBA00030685"/>
    </source>
</evidence>
<dbReference type="NCBIfam" id="TIGR00212">
    <property type="entry name" value="hemC"/>
    <property type="match status" value="1"/>
</dbReference>
<gene>
    <name evidence="14" type="ORF">BON22_3275</name>
</gene>
<dbReference type="InterPro" id="IPR022417">
    <property type="entry name" value="Porphobilin_deaminase_N"/>
</dbReference>
<accession>A0A1V2L578</accession>
<evidence type="ECO:0000256" key="11">
    <source>
        <dbReference type="SAM" id="MobiDB-lite"/>
    </source>
</evidence>
<evidence type="ECO:0000256" key="6">
    <source>
        <dbReference type="ARBA" id="ARBA00022679"/>
    </source>
</evidence>
<evidence type="ECO:0000256" key="4">
    <source>
        <dbReference type="ARBA" id="ARBA00012655"/>
    </source>
</evidence>
<evidence type="ECO:0000256" key="2">
    <source>
        <dbReference type="ARBA" id="ARBA00004735"/>
    </source>
</evidence>
<evidence type="ECO:0000256" key="5">
    <source>
        <dbReference type="ARBA" id="ARBA00016519"/>
    </source>
</evidence>
<dbReference type="CDD" id="cd13645">
    <property type="entry name" value="PBP2_HuPBGD_like"/>
    <property type="match status" value="1"/>
</dbReference>
<dbReference type="InterPro" id="IPR022419">
    <property type="entry name" value="Porphobilin_deaminase_cofac_BS"/>
</dbReference>
<organism evidence="14 15">
    <name type="scientific">Cyberlindnera fabianii</name>
    <name type="common">Yeast</name>
    <name type="synonym">Hansenula fabianii</name>
    <dbReference type="NCBI Taxonomy" id="36022"/>
    <lineage>
        <taxon>Eukaryota</taxon>
        <taxon>Fungi</taxon>
        <taxon>Dikarya</taxon>
        <taxon>Ascomycota</taxon>
        <taxon>Saccharomycotina</taxon>
        <taxon>Saccharomycetes</taxon>
        <taxon>Phaffomycetales</taxon>
        <taxon>Phaffomycetaceae</taxon>
        <taxon>Cyberlindnera</taxon>
    </lineage>
</organism>
<evidence type="ECO:0000313" key="15">
    <source>
        <dbReference type="Proteomes" id="UP000189513"/>
    </source>
</evidence>
<dbReference type="GO" id="GO:0004418">
    <property type="term" value="F:hydroxymethylbilane synthase activity"/>
    <property type="evidence" value="ECO:0007669"/>
    <property type="project" value="UniProtKB-EC"/>
</dbReference>
<dbReference type="STRING" id="36022.A0A1V2L578"/>
<dbReference type="UniPathway" id="UPA00251">
    <property type="reaction ID" value="UER00319"/>
</dbReference>
<keyword evidence="6" id="KW-0808">Transferase</keyword>
<feature type="region of interest" description="Disordered" evidence="11">
    <location>
        <begin position="1"/>
        <end position="43"/>
    </location>
</feature>
<dbReference type="AlphaFoldDB" id="A0A1V2L578"/>
<dbReference type="Proteomes" id="UP000189513">
    <property type="component" value="Unassembled WGS sequence"/>
</dbReference>